<evidence type="ECO:0000259" key="1">
    <source>
        <dbReference type="Pfam" id="PF20150"/>
    </source>
</evidence>
<dbReference type="Proteomes" id="UP000184330">
    <property type="component" value="Unassembled WGS sequence"/>
</dbReference>
<dbReference type="InterPro" id="IPR045518">
    <property type="entry name" value="2EXR"/>
</dbReference>
<organism evidence="2 3">
    <name type="scientific">Phialocephala subalpina</name>
    <dbReference type="NCBI Taxonomy" id="576137"/>
    <lineage>
        <taxon>Eukaryota</taxon>
        <taxon>Fungi</taxon>
        <taxon>Dikarya</taxon>
        <taxon>Ascomycota</taxon>
        <taxon>Pezizomycotina</taxon>
        <taxon>Leotiomycetes</taxon>
        <taxon>Helotiales</taxon>
        <taxon>Mollisiaceae</taxon>
        <taxon>Phialocephala</taxon>
        <taxon>Phialocephala fortinii species complex</taxon>
    </lineage>
</organism>
<reference evidence="2 3" key="1">
    <citation type="submission" date="2016-03" db="EMBL/GenBank/DDBJ databases">
        <authorList>
            <person name="Ploux O."/>
        </authorList>
    </citation>
    <scope>NUCLEOTIDE SEQUENCE [LARGE SCALE GENOMIC DNA]</scope>
    <source>
        <strain evidence="2 3">UAMH 11012</strain>
    </source>
</reference>
<proteinExistence type="predicted"/>
<protein>
    <recommendedName>
        <fullName evidence="1">2EXR domain-containing protein</fullName>
    </recommendedName>
</protein>
<dbReference type="AlphaFoldDB" id="A0A1L7WTP4"/>
<name>A0A1L7WTP4_9HELO</name>
<dbReference type="EMBL" id="FJOG01000007">
    <property type="protein sequence ID" value="CZR56119.1"/>
    <property type="molecule type" value="Genomic_DNA"/>
</dbReference>
<sequence length="330" mass="38599">MKIIDFGPRRNPTIIEIKRREREQSLDAEFSRLYNELDYQDYLSVFSSFDAPSIPISFEDWKEKCRSSRSHDIQQIQSLPYESKPDMIAQLEWTVKVVTARRVRHLEKEGQRFFGCFLLFPMELRLLIWQYAFEADVHGPRVHCIDARHPIFEEHDPGNTNDNTAVIVEAALQKGGRNFISNQPIPSVLQACRESRNHCLSRTTAMFAFETYIDFSKDIIYIPDLEYIDLTFPRFYECDDAKKLQRLALQKWLLCDLPVNVEGFLNNHIKTLREALPAWTETTIVFGDERGVDETWRDTEKGFVELSARQQRKKSRNIIHSTLCKALEGS</sequence>
<dbReference type="PANTHER" id="PTHR35910">
    <property type="entry name" value="2EXR DOMAIN-CONTAINING PROTEIN"/>
    <property type="match status" value="1"/>
</dbReference>
<evidence type="ECO:0000313" key="2">
    <source>
        <dbReference type="EMBL" id="CZR56119.1"/>
    </source>
</evidence>
<accession>A0A1L7WTP4</accession>
<keyword evidence="3" id="KW-1185">Reference proteome</keyword>
<gene>
    <name evidence="2" type="ORF">PAC_06007</name>
</gene>
<feature type="domain" description="2EXR" evidence="1">
    <location>
        <begin position="114"/>
        <end position="220"/>
    </location>
</feature>
<evidence type="ECO:0000313" key="3">
    <source>
        <dbReference type="Proteomes" id="UP000184330"/>
    </source>
</evidence>
<dbReference type="PANTHER" id="PTHR35910:SF6">
    <property type="entry name" value="2EXR DOMAIN-CONTAINING PROTEIN"/>
    <property type="match status" value="1"/>
</dbReference>
<dbReference type="Pfam" id="PF20150">
    <property type="entry name" value="2EXR"/>
    <property type="match status" value="1"/>
</dbReference>
<dbReference type="OrthoDB" id="3473305at2759"/>